<feature type="compositionally biased region" description="Pro residues" evidence="1">
    <location>
        <begin position="1"/>
        <end position="12"/>
    </location>
</feature>
<evidence type="ECO:0000256" key="1">
    <source>
        <dbReference type="SAM" id="MobiDB-lite"/>
    </source>
</evidence>
<dbReference type="Proteomes" id="UP000807309">
    <property type="component" value="Unassembled WGS sequence"/>
</dbReference>
<dbReference type="CDD" id="cd02440">
    <property type="entry name" value="AdoMet_MTases"/>
    <property type="match status" value="1"/>
</dbReference>
<dbReference type="EMBL" id="JADLRE010000009">
    <property type="protein sequence ID" value="MBF6226077.1"/>
    <property type="molecule type" value="Genomic_DNA"/>
</dbReference>
<proteinExistence type="predicted"/>
<keyword evidence="4" id="KW-1185">Reference proteome</keyword>
<protein>
    <submittedName>
        <fullName evidence="3">Methyltransferase domain-containing protein</fullName>
    </submittedName>
</protein>
<reference evidence="3 4" key="1">
    <citation type="submission" date="2020-10" db="EMBL/GenBank/DDBJ databases">
        <title>Identification of Nocardia species via Next-generation sequencing and recognition of intraspecies genetic diversity.</title>
        <authorList>
            <person name="Li P."/>
            <person name="Li P."/>
            <person name="Lu B."/>
        </authorList>
    </citation>
    <scope>NUCLEOTIDE SEQUENCE [LARGE SCALE GENOMIC DNA]</scope>
    <source>
        <strain evidence="3 4">N-11</strain>
    </source>
</reference>
<dbReference type="GO" id="GO:0008168">
    <property type="term" value="F:methyltransferase activity"/>
    <property type="evidence" value="ECO:0007669"/>
    <property type="project" value="UniProtKB-KW"/>
</dbReference>
<evidence type="ECO:0000259" key="2">
    <source>
        <dbReference type="Pfam" id="PF08241"/>
    </source>
</evidence>
<dbReference type="GO" id="GO:0032259">
    <property type="term" value="P:methylation"/>
    <property type="evidence" value="ECO:0007669"/>
    <property type="project" value="UniProtKB-KW"/>
</dbReference>
<dbReference type="RefSeq" id="WP_195033248.1">
    <property type="nucleotide sequence ID" value="NZ_JADLRE010000009.1"/>
</dbReference>
<name>A0ABS0C6T0_9NOCA</name>
<dbReference type="InterPro" id="IPR013216">
    <property type="entry name" value="Methyltransf_11"/>
</dbReference>
<dbReference type="InterPro" id="IPR050508">
    <property type="entry name" value="Methyltransf_Superfamily"/>
</dbReference>
<dbReference type="Pfam" id="PF08241">
    <property type="entry name" value="Methyltransf_11"/>
    <property type="match status" value="1"/>
</dbReference>
<evidence type="ECO:0000313" key="3">
    <source>
        <dbReference type="EMBL" id="MBF6226077.1"/>
    </source>
</evidence>
<evidence type="ECO:0000313" key="4">
    <source>
        <dbReference type="Proteomes" id="UP000807309"/>
    </source>
</evidence>
<dbReference type="PANTHER" id="PTHR42912">
    <property type="entry name" value="METHYLTRANSFERASE"/>
    <property type="match status" value="1"/>
</dbReference>
<gene>
    <name evidence="3" type="ORF">IU470_13325</name>
</gene>
<comment type="caution">
    <text evidence="3">The sequence shown here is derived from an EMBL/GenBank/DDBJ whole genome shotgun (WGS) entry which is preliminary data.</text>
</comment>
<dbReference type="Gene3D" id="3.40.50.150">
    <property type="entry name" value="Vaccinia Virus protein VP39"/>
    <property type="match status" value="1"/>
</dbReference>
<organism evidence="3 4">
    <name type="scientific">Nocardia abscessus</name>
    <dbReference type="NCBI Taxonomy" id="120957"/>
    <lineage>
        <taxon>Bacteria</taxon>
        <taxon>Bacillati</taxon>
        <taxon>Actinomycetota</taxon>
        <taxon>Actinomycetes</taxon>
        <taxon>Mycobacteriales</taxon>
        <taxon>Nocardiaceae</taxon>
        <taxon>Nocardia</taxon>
    </lineage>
</organism>
<dbReference type="InterPro" id="IPR029063">
    <property type="entry name" value="SAM-dependent_MTases_sf"/>
</dbReference>
<dbReference type="SUPFAM" id="SSF53335">
    <property type="entry name" value="S-adenosyl-L-methionine-dependent methyltransferases"/>
    <property type="match status" value="1"/>
</dbReference>
<feature type="region of interest" description="Disordered" evidence="1">
    <location>
        <begin position="1"/>
        <end position="24"/>
    </location>
</feature>
<dbReference type="PANTHER" id="PTHR42912:SF93">
    <property type="entry name" value="N6-ADENOSINE-METHYLTRANSFERASE TMT1A"/>
    <property type="match status" value="1"/>
</dbReference>
<sequence>MPTDPATPPPAPSFHTDAIPAERPDEAADDPMALLVAILDLQAALPGIRRMRQWGHDALAVAPGERALDIGAGTGSEVLEFAERVGPDGEAVGVDPNPAMLAVAGARAEAAGVRARFVEGTAYRLPFPDDSFDAVRCERVYQHLDDPAAATAEIARVLRPGGRVLLIDSDWHTAIAHPGDDDVIARLSTSMLATTPNPKSGRSLRGLLTAAGFAIDDIGSEAVIWDPETIRPLFAQMTERARSDGAITEQERHELSAAMEAGIARGDYHLSVTMFGVLGHLVRGTD</sequence>
<keyword evidence="3" id="KW-0808">Transferase</keyword>
<accession>A0ABS0C6T0</accession>
<feature type="domain" description="Methyltransferase type 11" evidence="2">
    <location>
        <begin position="68"/>
        <end position="165"/>
    </location>
</feature>
<keyword evidence="3" id="KW-0489">Methyltransferase</keyword>